<dbReference type="NCBIfam" id="TIGR02098">
    <property type="entry name" value="MJ0042_CXXC"/>
    <property type="match status" value="1"/>
</dbReference>
<evidence type="ECO:0000256" key="2">
    <source>
        <dbReference type="SAM" id="Phobius"/>
    </source>
</evidence>
<dbReference type="Proteomes" id="UP000664554">
    <property type="component" value="Unassembled WGS sequence"/>
</dbReference>
<evidence type="ECO:0000256" key="1">
    <source>
        <dbReference type="SAM" id="MobiDB-lite"/>
    </source>
</evidence>
<dbReference type="InterPro" id="IPR011723">
    <property type="entry name" value="Znf/thioredoxin_put"/>
</dbReference>
<feature type="transmembrane region" description="Helical" evidence="2">
    <location>
        <begin position="216"/>
        <end position="237"/>
    </location>
</feature>
<evidence type="ECO:0000259" key="3">
    <source>
        <dbReference type="Pfam" id="PF13719"/>
    </source>
</evidence>
<sequence length="366" mass="40236">MSSLLNAQCPSCQTCFSVAPAQLKQVKARCGHCQHVFLIHEHLLDLESEASANTVAYKHPTTNQLKNSANQQSESVESDTLIDNDKAQISSQNNDWTYHSLDEMDAWLSEPNTSSVDNIIQGAHSKDNTSKGVTPKVHLKAAAQPKTIKENLQDTSEKNLSSSTQQAQEPTTDLSQLLTDMGVPSSDDTNTSHSTQNRSPYSSQAMSAQTQNPAALVLWLSGCLVLVMLLFAQYVIFNLETLIKDPEHAARLQAVCAVAVCSLPRADVTALNITNLNVEPSRIQADNKFSDIEAWLVNQSMQQQLLPTLKVSIYSTDRLIGEFVAMPGDYLASPQNLLTAEQTKPLMFTIPITHERISQVTIDPIY</sequence>
<protein>
    <submittedName>
        <fullName evidence="4">Zinc-ribbon and DUF3426 domain-containing protein</fullName>
    </submittedName>
</protein>
<feature type="domain" description="Zinc finger/thioredoxin putative" evidence="3">
    <location>
        <begin position="7"/>
        <end position="37"/>
    </location>
</feature>
<keyword evidence="2" id="KW-0812">Transmembrane</keyword>
<feature type="region of interest" description="Disordered" evidence="1">
    <location>
        <begin position="61"/>
        <end position="88"/>
    </location>
</feature>
<feature type="compositionally biased region" description="Polar residues" evidence="1">
    <location>
        <begin position="61"/>
        <end position="75"/>
    </location>
</feature>
<accession>A0ABS3NKN3</accession>
<evidence type="ECO:0000313" key="4">
    <source>
        <dbReference type="EMBL" id="MBO1529977.1"/>
    </source>
</evidence>
<feature type="compositionally biased region" description="Basic and acidic residues" evidence="1">
    <location>
        <begin position="147"/>
        <end position="157"/>
    </location>
</feature>
<dbReference type="Pfam" id="PF11906">
    <property type="entry name" value="DUF3426"/>
    <property type="match status" value="1"/>
</dbReference>
<reference evidence="4 5" key="1">
    <citation type="submission" date="2021-03" db="EMBL/GenBank/DDBJ databases">
        <authorList>
            <person name="Shang D.-D."/>
            <person name="Du Z.-J."/>
            <person name="Chen G.-J."/>
        </authorList>
    </citation>
    <scope>NUCLEOTIDE SEQUENCE [LARGE SCALE GENOMIC DNA]</scope>
    <source>
        <strain evidence="4 5">F1192</strain>
    </source>
</reference>
<dbReference type="EMBL" id="JAGBKM010000002">
    <property type="protein sequence ID" value="MBO1529977.1"/>
    <property type="molecule type" value="Genomic_DNA"/>
</dbReference>
<organism evidence="4 5">
    <name type="scientific">Psychrobacter coccoides</name>
    <dbReference type="NCBI Taxonomy" id="2818440"/>
    <lineage>
        <taxon>Bacteria</taxon>
        <taxon>Pseudomonadati</taxon>
        <taxon>Pseudomonadota</taxon>
        <taxon>Gammaproteobacteria</taxon>
        <taxon>Moraxellales</taxon>
        <taxon>Moraxellaceae</taxon>
        <taxon>Psychrobacter</taxon>
    </lineage>
</organism>
<keyword evidence="5" id="KW-1185">Reference proteome</keyword>
<name>A0ABS3NKN3_9GAMM</name>
<feature type="region of interest" description="Disordered" evidence="1">
    <location>
        <begin position="123"/>
        <end position="206"/>
    </location>
</feature>
<evidence type="ECO:0000313" key="5">
    <source>
        <dbReference type="Proteomes" id="UP000664554"/>
    </source>
</evidence>
<keyword evidence="2" id="KW-1133">Transmembrane helix</keyword>
<dbReference type="RefSeq" id="WP_207989476.1">
    <property type="nucleotide sequence ID" value="NZ_JAGBKM010000002.1"/>
</dbReference>
<feature type="compositionally biased region" description="Polar residues" evidence="1">
    <location>
        <begin position="186"/>
        <end position="206"/>
    </location>
</feature>
<gene>
    <name evidence="4" type="ORF">J3492_01965</name>
</gene>
<dbReference type="Pfam" id="PF13719">
    <property type="entry name" value="Zn_ribbon_5"/>
    <property type="match status" value="1"/>
</dbReference>
<comment type="caution">
    <text evidence="4">The sequence shown here is derived from an EMBL/GenBank/DDBJ whole genome shotgun (WGS) entry which is preliminary data.</text>
</comment>
<feature type="compositionally biased region" description="Polar residues" evidence="1">
    <location>
        <begin position="158"/>
        <end position="178"/>
    </location>
</feature>
<dbReference type="InterPro" id="IPR021834">
    <property type="entry name" value="DUF3426"/>
</dbReference>
<proteinExistence type="predicted"/>
<keyword evidence="2" id="KW-0472">Membrane</keyword>